<proteinExistence type="predicted"/>
<name>A0ACC3STU5_LIPKO</name>
<dbReference type="EMBL" id="MU971435">
    <property type="protein sequence ID" value="KAK9235032.1"/>
    <property type="molecule type" value="Genomic_DNA"/>
</dbReference>
<comment type="caution">
    <text evidence="1">The sequence shown here is derived from an EMBL/GenBank/DDBJ whole genome shotgun (WGS) entry which is preliminary data.</text>
</comment>
<sequence length="106" mass="11999">MSNGRVPDVELQGAGRLAAIALASIPELLAWIRVDRGHIRRVQGELEATGFRETKVGLVNTYMPFEIARFLSTLFLGMSRMTSDMGREEVERVRDLIVRYIKSKHP</sequence>
<keyword evidence="2" id="KW-1185">Reference proteome</keyword>
<dbReference type="Proteomes" id="UP001433508">
    <property type="component" value="Unassembled WGS sequence"/>
</dbReference>
<accession>A0ACC3STU5</accession>
<protein>
    <submittedName>
        <fullName evidence="1">Uncharacterized protein</fullName>
    </submittedName>
</protein>
<gene>
    <name evidence="1" type="ORF">V1525DRAFT_390860</name>
</gene>
<organism evidence="1 2">
    <name type="scientific">Lipomyces kononenkoae</name>
    <name type="common">Yeast</name>
    <dbReference type="NCBI Taxonomy" id="34357"/>
    <lineage>
        <taxon>Eukaryota</taxon>
        <taxon>Fungi</taxon>
        <taxon>Dikarya</taxon>
        <taxon>Ascomycota</taxon>
        <taxon>Saccharomycotina</taxon>
        <taxon>Lipomycetes</taxon>
        <taxon>Lipomycetales</taxon>
        <taxon>Lipomycetaceae</taxon>
        <taxon>Lipomyces</taxon>
    </lineage>
</organism>
<reference evidence="2" key="1">
    <citation type="journal article" date="2024" name="Front. Bioeng. Biotechnol.">
        <title>Genome-scale model development and genomic sequencing of the oleaginous clade Lipomyces.</title>
        <authorList>
            <person name="Czajka J.J."/>
            <person name="Han Y."/>
            <person name="Kim J."/>
            <person name="Mondo S.J."/>
            <person name="Hofstad B.A."/>
            <person name="Robles A."/>
            <person name="Haridas S."/>
            <person name="Riley R."/>
            <person name="LaButti K."/>
            <person name="Pangilinan J."/>
            <person name="Andreopoulos W."/>
            <person name="Lipzen A."/>
            <person name="Yan J."/>
            <person name="Wang M."/>
            <person name="Ng V."/>
            <person name="Grigoriev I.V."/>
            <person name="Spatafora J.W."/>
            <person name="Magnuson J.K."/>
            <person name="Baker S.E."/>
            <person name="Pomraning K.R."/>
        </authorList>
    </citation>
    <scope>NUCLEOTIDE SEQUENCE [LARGE SCALE GENOMIC DNA]</scope>
    <source>
        <strain evidence="2">CBS 7786</strain>
    </source>
</reference>
<evidence type="ECO:0000313" key="2">
    <source>
        <dbReference type="Proteomes" id="UP001433508"/>
    </source>
</evidence>
<evidence type="ECO:0000313" key="1">
    <source>
        <dbReference type="EMBL" id="KAK9235032.1"/>
    </source>
</evidence>